<sequence>MPKLLEIISVVNDSLTKAGSPRHPGDIRFVKDNYYWGIAKSFKKGEEPNLTQDAAFYVMNRFSTVDNGRYLTHGKKHE</sequence>
<protein>
    <submittedName>
        <fullName evidence="1">Uncharacterized protein</fullName>
    </submittedName>
</protein>
<keyword evidence="2" id="KW-1185">Reference proteome</keyword>
<comment type="caution">
    <text evidence="1">The sequence shown here is derived from an EMBL/GenBank/DDBJ whole genome shotgun (WGS) entry which is preliminary data.</text>
</comment>
<dbReference type="EMBL" id="SSTG01000023">
    <property type="protein sequence ID" value="THG54303.1"/>
    <property type="molecule type" value="Genomic_DNA"/>
</dbReference>
<dbReference type="Proteomes" id="UP000305401">
    <property type="component" value="Unassembled WGS sequence"/>
</dbReference>
<evidence type="ECO:0000313" key="2">
    <source>
        <dbReference type="Proteomes" id="UP000305401"/>
    </source>
</evidence>
<reference evidence="1" key="1">
    <citation type="submission" date="2019-04" db="EMBL/GenBank/DDBJ databases">
        <title>Microbes associate with the intestines of laboratory mice.</title>
        <authorList>
            <person name="Navarre W."/>
            <person name="Wong E."/>
            <person name="Huang K.C."/>
            <person name="Tropini C."/>
            <person name="Ng K."/>
            <person name="Yu B."/>
        </authorList>
    </citation>
    <scope>NUCLEOTIDE SEQUENCE</scope>
    <source>
        <strain evidence="1">NM86_A22</strain>
    </source>
</reference>
<name>A0AC61S7K4_9BACT</name>
<organism evidence="1 2">
    <name type="scientific">Muribaculum caecicola</name>
    <dbReference type="NCBI Taxonomy" id="3038144"/>
    <lineage>
        <taxon>Bacteria</taxon>
        <taxon>Pseudomonadati</taxon>
        <taxon>Bacteroidota</taxon>
        <taxon>Bacteroidia</taxon>
        <taxon>Bacteroidales</taxon>
        <taxon>Muribaculaceae</taxon>
        <taxon>Muribaculum</taxon>
    </lineage>
</organism>
<accession>A0AC61S7K4</accession>
<proteinExistence type="predicted"/>
<gene>
    <name evidence="1" type="ORF">E5990_03345</name>
</gene>
<evidence type="ECO:0000313" key="1">
    <source>
        <dbReference type="EMBL" id="THG54303.1"/>
    </source>
</evidence>